<evidence type="ECO:0000259" key="2">
    <source>
        <dbReference type="Pfam" id="PF00724"/>
    </source>
</evidence>
<protein>
    <recommendedName>
        <fullName evidence="2">NADH:flavin oxidoreductase/NADH oxidase N-terminal domain-containing protein</fullName>
    </recommendedName>
</protein>
<dbReference type="RefSeq" id="XP_062657855.1">
    <property type="nucleotide sequence ID" value="XM_062805676.1"/>
</dbReference>
<dbReference type="InterPro" id="IPR001155">
    <property type="entry name" value="OxRdtase_FMN_N"/>
</dbReference>
<dbReference type="PANTHER" id="PTHR22893:SF91">
    <property type="entry name" value="NADPH DEHYDROGENASE 2-RELATED"/>
    <property type="match status" value="1"/>
</dbReference>
<reference evidence="3" key="2">
    <citation type="submission" date="2023-06" db="EMBL/GenBank/DDBJ databases">
        <authorList>
            <consortium name="Lawrence Berkeley National Laboratory"/>
            <person name="Haridas S."/>
            <person name="Hensen N."/>
            <person name="Bonometti L."/>
            <person name="Westerberg I."/>
            <person name="Brannstrom I.O."/>
            <person name="Guillou S."/>
            <person name="Cros-Aarteil S."/>
            <person name="Calhoun S."/>
            <person name="Kuo A."/>
            <person name="Mondo S."/>
            <person name="Pangilinan J."/>
            <person name="Riley R."/>
            <person name="Labutti K."/>
            <person name="Andreopoulos B."/>
            <person name="Lipzen A."/>
            <person name="Chen C."/>
            <person name="Yanf M."/>
            <person name="Daum C."/>
            <person name="Ng V."/>
            <person name="Clum A."/>
            <person name="Steindorff A."/>
            <person name="Ohm R."/>
            <person name="Martin F."/>
            <person name="Silar P."/>
            <person name="Natvig D."/>
            <person name="Lalanne C."/>
            <person name="Gautier V."/>
            <person name="Ament-Velasquez S.L."/>
            <person name="Kruys A."/>
            <person name="Hutchinson M.I."/>
            <person name="Powell A.J."/>
            <person name="Barry K."/>
            <person name="Miller A.N."/>
            <person name="Grigoriev I.V."/>
            <person name="Debuchy R."/>
            <person name="Gladieux P."/>
            <person name="Thoren M.H."/>
            <person name="Johannesson H."/>
        </authorList>
    </citation>
    <scope>NUCLEOTIDE SEQUENCE</scope>
    <source>
        <strain evidence="3">CBS 168.71</strain>
    </source>
</reference>
<gene>
    <name evidence="3" type="ORF">B0H64DRAFT_425211</name>
</gene>
<organism evidence="3 4">
    <name type="scientific">Chaetomium fimeti</name>
    <dbReference type="NCBI Taxonomy" id="1854472"/>
    <lineage>
        <taxon>Eukaryota</taxon>
        <taxon>Fungi</taxon>
        <taxon>Dikarya</taxon>
        <taxon>Ascomycota</taxon>
        <taxon>Pezizomycotina</taxon>
        <taxon>Sordariomycetes</taxon>
        <taxon>Sordariomycetidae</taxon>
        <taxon>Sordariales</taxon>
        <taxon>Chaetomiaceae</taxon>
        <taxon>Chaetomium</taxon>
    </lineage>
</organism>
<dbReference type="AlphaFoldDB" id="A0AAE0HDA4"/>
<name>A0AAE0HDA4_9PEZI</name>
<dbReference type="EMBL" id="JAUEPN010000005">
    <property type="protein sequence ID" value="KAK3294341.1"/>
    <property type="molecule type" value="Genomic_DNA"/>
</dbReference>
<dbReference type="Gene3D" id="3.20.20.70">
    <property type="entry name" value="Aldolase class I"/>
    <property type="match status" value="1"/>
</dbReference>
<dbReference type="SUPFAM" id="SSF51395">
    <property type="entry name" value="FMN-linked oxidoreductases"/>
    <property type="match status" value="1"/>
</dbReference>
<evidence type="ECO:0000313" key="4">
    <source>
        <dbReference type="Proteomes" id="UP001278766"/>
    </source>
</evidence>
<reference evidence="3" key="1">
    <citation type="journal article" date="2023" name="Mol. Phylogenet. Evol.">
        <title>Genome-scale phylogeny and comparative genomics of the fungal order Sordariales.</title>
        <authorList>
            <person name="Hensen N."/>
            <person name="Bonometti L."/>
            <person name="Westerberg I."/>
            <person name="Brannstrom I.O."/>
            <person name="Guillou S."/>
            <person name="Cros-Aarteil S."/>
            <person name="Calhoun S."/>
            <person name="Haridas S."/>
            <person name="Kuo A."/>
            <person name="Mondo S."/>
            <person name="Pangilinan J."/>
            <person name="Riley R."/>
            <person name="LaButti K."/>
            <person name="Andreopoulos B."/>
            <person name="Lipzen A."/>
            <person name="Chen C."/>
            <person name="Yan M."/>
            <person name="Daum C."/>
            <person name="Ng V."/>
            <person name="Clum A."/>
            <person name="Steindorff A."/>
            <person name="Ohm R.A."/>
            <person name="Martin F."/>
            <person name="Silar P."/>
            <person name="Natvig D.O."/>
            <person name="Lalanne C."/>
            <person name="Gautier V."/>
            <person name="Ament-Velasquez S.L."/>
            <person name="Kruys A."/>
            <person name="Hutchinson M.I."/>
            <person name="Powell A.J."/>
            <person name="Barry K."/>
            <person name="Miller A.N."/>
            <person name="Grigoriev I.V."/>
            <person name="Debuchy R."/>
            <person name="Gladieux P."/>
            <person name="Hiltunen Thoren M."/>
            <person name="Johannesson H."/>
        </authorList>
    </citation>
    <scope>NUCLEOTIDE SEQUENCE</scope>
    <source>
        <strain evidence="3">CBS 168.71</strain>
    </source>
</reference>
<dbReference type="CDD" id="cd02933">
    <property type="entry name" value="OYE_like_FMN"/>
    <property type="match status" value="1"/>
</dbReference>
<dbReference type="InterPro" id="IPR013785">
    <property type="entry name" value="Aldolase_TIM"/>
</dbReference>
<dbReference type="GO" id="GO:0003959">
    <property type="term" value="F:NADPH dehydrogenase activity"/>
    <property type="evidence" value="ECO:0007669"/>
    <property type="project" value="TreeGrafter"/>
</dbReference>
<sequence>MVVWSTSRLFQPLQLTPDIRLTHRMAMAPLTRFRASDEYVPQPLAATYYAQRAASQPGTLLVSEGTFISPAAGGFANVPGVYNAEQVAGWRRVTDAVHARGGYIFCQLWSLGRAADAAVAAREGFAVHSSSAVPMPEPEGSPVPVAMTVEEIKARVAEYAAAARCAIEAGFDGVEIHGSNGYLIDQFIQDVCNQRTDEYGGSIENRSRLAVEVVQAVVDAVGAQKTAIRLSPWATFQGMRMKDPVPQFEDVIRKINGFGLAYLHLVQRRVESSATESVTVDGESLDFAVKLWNGPLLIAGSLTPTNARDLVDGQFKDRDVIATFGRYYISTPDLPFRIKEGIELNPYDRSTFYTPKSPVGYIDQPFSKEFEALQGRQEVN</sequence>
<evidence type="ECO:0000256" key="1">
    <source>
        <dbReference type="ARBA" id="ARBA00022630"/>
    </source>
</evidence>
<dbReference type="GO" id="GO:0010181">
    <property type="term" value="F:FMN binding"/>
    <property type="evidence" value="ECO:0007669"/>
    <property type="project" value="InterPro"/>
</dbReference>
<keyword evidence="4" id="KW-1185">Reference proteome</keyword>
<dbReference type="FunFam" id="3.20.20.70:FF:000138">
    <property type="entry name" value="NADPH dehydrogenase 1"/>
    <property type="match status" value="1"/>
</dbReference>
<dbReference type="Proteomes" id="UP001278766">
    <property type="component" value="Unassembled WGS sequence"/>
</dbReference>
<accession>A0AAE0HDA4</accession>
<dbReference type="Pfam" id="PF00724">
    <property type="entry name" value="Oxidored_FMN"/>
    <property type="match status" value="1"/>
</dbReference>
<feature type="domain" description="NADH:flavin oxidoreductase/NADH oxidase N-terminal" evidence="2">
    <location>
        <begin position="9"/>
        <end position="345"/>
    </location>
</feature>
<evidence type="ECO:0000313" key="3">
    <source>
        <dbReference type="EMBL" id="KAK3294341.1"/>
    </source>
</evidence>
<dbReference type="GeneID" id="87842624"/>
<dbReference type="PANTHER" id="PTHR22893">
    <property type="entry name" value="NADH OXIDOREDUCTASE-RELATED"/>
    <property type="match status" value="1"/>
</dbReference>
<keyword evidence="1" id="KW-0285">Flavoprotein</keyword>
<dbReference type="InterPro" id="IPR045247">
    <property type="entry name" value="Oye-like"/>
</dbReference>
<proteinExistence type="predicted"/>
<comment type="caution">
    <text evidence="3">The sequence shown here is derived from an EMBL/GenBank/DDBJ whole genome shotgun (WGS) entry which is preliminary data.</text>
</comment>